<evidence type="ECO:0000313" key="1">
    <source>
        <dbReference type="EMBL" id="KAI4311309.1"/>
    </source>
</evidence>
<evidence type="ECO:0000313" key="2">
    <source>
        <dbReference type="Proteomes" id="UP001057402"/>
    </source>
</evidence>
<dbReference type="EMBL" id="CM042890">
    <property type="protein sequence ID" value="KAI4311309.1"/>
    <property type="molecule type" value="Genomic_DNA"/>
</dbReference>
<name>A0ACB9LJK4_9MYRT</name>
<comment type="caution">
    <text evidence="1">The sequence shown here is derived from an EMBL/GenBank/DDBJ whole genome shotgun (WGS) entry which is preliminary data.</text>
</comment>
<reference evidence="2" key="1">
    <citation type="journal article" date="2023" name="Front. Plant Sci.">
        <title>Chromosomal-level genome assembly of Melastoma candidum provides insights into trichome evolution.</title>
        <authorList>
            <person name="Zhong Y."/>
            <person name="Wu W."/>
            <person name="Sun C."/>
            <person name="Zou P."/>
            <person name="Liu Y."/>
            <person name="Dai S."/>
            <person name="Zhou R."/>
        </authorList>
    </citation>
    <scope>NUCLEOTIDE SEQUENCE [LARGE SCALE GENOMIC DNA]</scope>
</reference>
<organism evidence="1 2">
    <name type="scientific">Melastoma candidum</name>
    <dbReference type="NCBI Taxonomy" id="119954"/>
    <lineage>
        <taxon>Eukaryota</taxon>
        <taxon>Viridiplantae</taxon>
        <taxon>Streptophyta</taxon>
        <taxon>Embryophyta</taxon>
        <taxon>Tracheophyta</taxon>
        <taxon>Spermatophyta</taxon>
        <taxon>Magnoliopsida</taxon>
        <taxon>eudicotyledons</taxon>
        <taxon>Gunneridae</taxon>
        <taxon>Pentapetalae</taxon>
        <taxon>rosids</taxon>
        <taxon>malvids</taxon>
        <taxon>Myrtales</taxon>
        <taxon>Melastomataceae</taxon>
        <taxon>Melastomatoideae</taxon>
        <taxon>Melastomateae</taxon>
        <taxon>Melastoma</taxon>
    </lineage>
</organism>
<dbReference type="Proteomes" id="UP001057402">
    <property type="component" value="Chromosome 11"/>
</dbReference>
<accession>A0ACB9LJK4</accession>
<protein>
    <submittedName>
        <fullName evidence="1">Uncharacterized protein</fullName>
    </submittedName>
</protein>
<gene>
    <name evidence="1" type="ORF">MLD38_036215</name>
</gene>
<sequence>MTAQCDGKKTSWPELLHKDWFTAVNTIASENSLVSAVVVPENSVVTDDFICARVRVWVDKEGKVTMVPKVG</sequence>
<keyword evidence="2" id="KW-1185">Reference proteome</keyword>
<proteinExistence type="predicted"/>